<accession>A0A6A5Z2C5</accession>
<name>A0A6A5Z2C5_9PLEO</name>
<gene>
    <name evidence="3" type="ORF">BDV96DRAFT_633823</name>
</gene>
<dbReference type="OrthoDB" id="3796126at2759"/>
<feature type="compositionally biased region" description="Polar residues" evidence="2">
    <location>
        <begin position="121"/>
        <end position="136"/>
    </location>
</feature>
<feature type="compositionally biased region" description="Pro residues" evidence="2">
    <location>
        <begin position="13"/>
        <end position="24"/>
    </location>
</feature>
<feature type="compositionally biased region" description="Basic and acidic residues" evidence="2">
    <location>
        <begin position="64"/>
        <end position="75"/>
    </location>
</feature>
<feature type="region of interest" description="Disordered" evidence="2">
    <location>
        <begin position="844"/>
        <end position="864"/>
    </location>
</feature>
<feature type="compositionally biased region" description="Basic and acidic residues" evidence="2">
    <location>
        <begin position="34"/>
        <end position="46"/>
    </location>
</feature>
<feature type="coiled-coil region" evidence="1">
    <location>
        <begin position="717"/>
        <end position="751"/>
    </location>
</feature>
<feature type="region of interest" description="Disordered" evidence="2">
    <location>
        <begin position="232"/>
        <end position="367"/>
    </location>
</feature>
<proteinExistence type="predicted"/>
<evidence type="ECO:0000256" key="1">
    <source>
        <dbReference type="SAM" id="Coils"/>
    </source>
</evidence>
<feature type="compositionally biased region" description="Basic and acidic residues" evidence="2">
    <location>
        <begin position="94"/>
        <end position="120"/>
    </location>
</feature>
<reference evidence="3" key="1">
    <citation type="journal article" date="2020" name="Stud. Mycol.">
        <title>101 Dothideomycetes genomes: a test case for predicting lifestyles and emergence of pathogens.</title>
        <authorList>
            <person name="Haridas S."/>
            <person name="Albert R."/>
            <person name="Binder M."/>
            <person name="Bloem J."/>
            <person name="Labutti K."/>
            <person name="Salamov A."/>
            <person name="Andreopoulos B."/>
            <person name="Baker S."/>
            <person name="Barry K."/>
            <person name="Bills G."/>
            <person name="Bluhm B."/>
            <person name="Cannon C."/>
            <person name="Castanera R."/>
            <person name="Culley D."/>
            <person name="Daum C."/>
            <person name="Ezra D."/>
            <person name="Gonzalez J."/>
            <person name="Henrissat B."/>
            <person name="Kuo A."/>
            <person name="Liang C."/>
            <person name="Lipzen A."/>
            <person name="Lutzoni F."/>
            <person name="Magnuson J."/>
            <person name="Mondo S."/>
            <person name="Nolan M."/>
            <person name="Ohm R."/>
            <person name="Pangilinan J."/>
            <person name="Park H.-J."/>
            <person name="Ramirez L."/>
            <person name="Alfaro M."/>
            <person name="Sun H."/>
            <person name="Tritt A."/>
            <person name="Yoshinaga Y."/>
            <person name="Zwiers L.-H."/>
            <person name="Turgeon B."/>
            <person name="Goodwin S."/>
            <person name="Spatafora J."/>
            <person name="Crous P."/>
            <person name="Grigoriev I."/>
        </authorList>
    </citation>
    <scope>NUCLEOTIDE SEQUENCE</scope>
    <source>
        <strain evidence="3">CBS 627.86</strain>
    </source>
</reference>
<feature type="compositionally biased region" description="Polar residues" evidence="2">
    <location>
        <begin position="581"/>
        <end position="616"/>
    </location>
</feature>
<sequence length="934" mass="102946">MNSPTDSRKRPPPIHVPPPPPPRQIPGENAFAKAKRDELEKQREGRSAINTPVTSPLDGPQLLTRDDRPRKDTSERGTFMTTMTNLMDLATSPRKSDRSPRKSDSTSPRKSDSHSARKSDNNSLVSSTTSRHGSTIRSRHSQKSQRSEKRTYPIDDNSTKSVRGVLESQTEKKRSYQMEAPEPSAPAKQEVHYTSYDLTDQCKEVEAAMKSPKKKIFGMSIPAMNISSMSIPSFKTVQPSRPPPAVPHMPSKAAKVLGESPASKRHDGPHPSRFAAPRSDTSKSLPSKLYYDQHSHNRRGNHQGSTRGQRRNVSHKTSSPPRPVASSKPANEAPTPPQKDTPPENKNKHQSGGDHQIQEAYELEANGANVEDGGVLLPLPSFATNTKPIPANGGMSPTKYRPYGAEEYAALIEGQPIASAHVQFGNEDVQNGGKLSAPLERENRVSLMHREERGRWSEENWNEFSKRTSKHLSTSLGGELLPPAFYSPEGFNRSLWVATGGRPSKNTDQARYLFAVPPEPKTLFAINNPDRASIPIHFQRESNDLSATSHLGAFVHEAVKRTTPSPQKGLNRTGAMMTVQEDQSVDEQQTMKQPDVNRNPTADAQKLQPEQSSSKLTDMLGGVSPSKGDYNHDFYANCPSALPSPLYGVPGQPMPGHGPPIGARRPISPPQSIPGAFPDGSNVLWHFMKVNEHMDVLGQIVYDSVQNFNNEQTKIIISKQIEQINLLKERFEALKADVNSIEGKMENAHEQSQTINSKLDHLLEFIKTDVVQPAAAQSLRMVEMSKDIKELQKVVHGLQGGVESRSTSAQGPIHVTQGPVHAHVPYGGLPNHRSQPSLINHYNPAHDAAHDPSRMPPPAHPLQERYRANNPNNWYRPNFGSHNTTRDEDQNSISTNPYVNNAAGFGGSYGYGNYHYGGNPSEQPFNNYGPGGPK</sequence>
<evidence type="ECO:0000313" key="3">
    <source>
        <dbReference type="EMBL" id="KAF2112548.1"/>
    </source>
</evidence>
<organism evidence="3 4">
    <name type="scientific">Lophiotrema nucula</name>
    <dbReference type="NCBI Taxonomy" id="690887"/>
    <lineage>
        <taxon>Eukaryota</taxon>
        <taxon>Fungi</taxon>
        <taxon>Dikarya</taxon>
        <taxon>Ascomycota</taxon>
        <taxon>Pezizomycotina</taxon>
        <taxon>Dothideomycetes</taxon>
        <taxon>Pleosporomycetidae</taxon>
        <taxon>Pleosporales</taxon>
        <taxon>Lophiotremataceae</taxon>
        <taxon>Lophiotrema</taxon>
    </lineage>
</organism>
<dbReference type="AlphaFoldDB" id="A0A6A5Z2C5"/>
<keyword evidence="4" id="KW-1185">Reference proteome</keyword>
<protein>
    <submittedName>
        <fullName evidence="3">Uncharacterized protein</fullName>
    </submittedName>
</protein>
<dbReference type="EMBL" id="ML977330">
    <property type="protein sequence ID" value="KAF2112548.1"/>
    <property type="molecule type" value="Genomic_DNA"/>
</dbReference>
<dbReference type="Proteomes" id="UP000799770">
    <property type="component" value="Unassembled WGS sequence"/>
</dbReference>
<feature type="region of interest" description="Disordered" evidence="2">
    <location>
        <begin position="1"/>
        <end position="192"/>
    </location>
</feature>
<feature type="region of interest" description="Disordered" evidence="2">
    <location>
        <begin position="581"/>
        <end position="619"/>
    </location>
</feature>
<keyword evidence="1" id="KW-0175">Coiled coil</keyword>
<evidence type="ECO:0000256" key="2">
    <source>
        <dbReference type="SAM" id="MobiDB-lite"/>
    </source>
</evidence>
<feature type="region of interest" description="Disordered" evidence="2">
    <location>
        <begin position="876"/>
        <end position="896"/>
    </location>
</feature>
<evidence type="ECO:0000313" key="4">
    <source>
        <dbReference type="Proteomes" id="UP000799770"/>
    </source>
</evidence>